<feature type="transmembrane region" description="Helical" evidence="6">
    <location>
        <begin position="127"/>
        <end position="148"/>
    </location>
</feature>
<feature type="transmembrane region" description="Helical" evidence="6">
    <location>
        <begin position="49"/>
        <end position="72"/>
    </location>
</feature>
<accession>A0ABR3V230</accession>
<evidence type="ECO:0000256" key="5">
    <source>
        <dbReference type="ARBA" id="ARBA00038359"/>
    </source>
</evidence>
<keyword evidence="4 6" id="KW-0472">Membrane</keyword>
<evidence type="ECO:0000256" key="1">
    <source>
        <dbReference type="ARBA" id="ARBA00004141"/>
    </source>
</evidence>
<keyword evidence="9" id="KW-1185">Reference proteome</keyword>
<reference evidence="8 9" key="1">
    <citation type="journal article" date="2024" name="Commun. Biol.">
        <title>Comparative genomic analysis of thermophilic fungi reveals convergent evolutionary adaptations and gene losses.</title>
        <authorList>
            <person name="Steindorff A.S."/>
            <person name="Aguilar-Pontes M.V."/>
            <person name="Robinson A.J."/>
            <person name="Andreopoulos B."/>
            <person name="LaButti K."/>
            <person name="Kuo A."/>
            <person name="Mondo S."/>
            <person name="Riley R."/>
            <person name="Otillar R."/>
            <person name="Haridas S."/>
            <person name="Lipzen A."/>
            <person name="Grimwood J."/>
            <person name="Schmutz J."/>
            <person name="Clum A."/>
            <person name="Reid I.D."/>
            <person name="Moisan M.C."/>
            <person name="Butler G."/>
            <person name="Nguyen T.T.M."/>
            <person name="Dewar K."/>
            <person name="Conant G."/>
            <person name="Drula E."/>
            <person name="Henrissat B."/>
            <person name="Hansel C."/>
            <person name="Singer S."/>
            <person name="Hutchinson M.I."/>
            <person name="de Vries R.P."/>
            <person name="Natvig D.O."/>
            <person name="Powell A.J."/>
            <person name="Tsang A."/>
            <person name="Grigoriev I.V."/>
        </authorList>
    </citation>
    <scope>NUCLEOTIDE SEQUENCE [LARGE SCALE GENOMIC DNA]</scope>
    <source>
        <strain evidence="8 9">CBS 620.91</strain>
    </source>
</reference>
<dbReference type="Proteomes" id="UP001583172">
    <property type="component" value="Unassembled WGS sequence"/>
</dbReference>
<feature type="transmembrane region" description="Helical" evidence="6">
    <location>
        <begin position="92"/>
        <end position="115"/>
    </location>
</feature>
<feature type="domain" description="Rhodopsin" evidence="7">
    <location>
        <begin position="33"/>
        <end position="267"/>
    </location>
</feature>
<evidence type="ECO:0000313" key="8">
    <source>
        <dbReference type="EMBL" id="KAL1835764.1"/>
    </source>
</evidence>
<comment type="similarity">
    <text evidence="5">Belongs to the SAT4 family.</text>
</comment>
<organism evidence="8 9">
    <name type="scientific">Humicola insolens</name>
    <name type="common">Soft-rot fungus</name>
    <dbReference type="NCBI Taxonomy" id="85995"/>
    <lineage>
        <taxon>Eukaryota</taxon>
        <taxon>Fungi</taxon>
        <taxon>Dikarya</taxon>
        <taxon>Ascomycota</taxon>
        <taxon>Pezizomycotina</taxon>
        <taxon>Sordariomycetes</taxon>
        <taxon>Sordariomycetidae</taxon>
        <taxon>Sordariales</taxon>
        <taxon>Chaetomiaceae</taxon>
        <taxon>Mycothermus</taxon>
    </lineage>
</organism>
<dbReference type="Pfam" id="PF20684">
    <property type="entry name" value="Fung_rhodopsin"/>
    <property type="match status" value="1"/>
</dbReference>
<feature type="transmembrane region" description="Helical" evidence="6">
    <location>
        <begin position="250"/>
        <end position="270"/>
    </location>
</feature>
<proteinExistence type="inferred from homology"/>
<evidence type="ECO:0000259" key="7">
    <source>
        <dbReference type="Pfam" id="PF20684"/>
    </source>
</evidence>
<dbReference type="PANTHER" id="PTHR33048">
    <property type="entry name" value="PTH11-LIKE INTEGRAL MEMBRANE PROTEIN (AFU_ORTHOLOGUE AFUA_5G11245)"/>
    <property type="match status" value="1"/>
</dbReference>
<dbReference type="EMBL" id="JAZGSY010000541">
    <property type="protein sequence ID" value="KAL1835764.1"/>
    <property type="molecule type" value="Genomic_DNA"/>
</dbReference>
<keyword evidence="2 6" id="KW-0812">Transmembrane</keyword>
<evidence type="ECO:0000313" key="9">
    <source>
        <dbReference type="Proteomes" id="UP001583172"/>
    </source>
</evidence>
<sequence>MFEYVEFPTLPIVKAHLAINCVVALLAVTAVVLRLIARFTSGAGLWWDDYLVLLSLPQALGMLIIQGMWAPMGVGYDMPATLPNLETILKMLVAYELIYSVSISTVKLSVMFFYLRVFVNRGLRIVIKVFLGFVVAWSIANILQVFLICRPFAKTYTIGIEGECGDQIASFIAIGVFNIVTDVFIITLPLPTVWGLKMSTATKLGLTGVFVVGFLVSVIAVIRIVTLTQLDLENLTGTMVWADFWSATEPLLAVLCVSMPMLGTLASRIFGRRSSSSYYPGGSSSPYGSKNTTALVTIGGSSRNNTKHGMSKLRSVDNTRVDDDGTGDSDTNIPLEGIYAANRTVHYQSAVEKGTPLGEGTTTTAAAAAVGHNRNGSGQAYQHNAVHEDNHSGSEVGLTMADERAKEVDLEGGIRVQTKWSITRS</sequence>
<evidence type="ECO:0000256" key="3">
    <source>
        <dbReference type="ARBA" id="ARBA00022989"/>
    </source>
</evidence>
<feature type="transmembrane region" description="Helical" evidence="6">
    <location>
        <begin position="206"/>
        <end position="230"/>
    </location>
</feature>
<comment type="caution">
    <text evidence="8">The sequence shown here is derived from an EMBL/GenBank/DDBJ whole genome shotgun (WGS) entry which is preliminary data.</text>
</comment>
<comment type="subcellular location">
    <subcellularLocation>
        <location evidence="1">Membrane</location>
        <topology evidence="1">Multi-pass membrane protein</topology>
    </subcellularLocation>
</comment>
<gene>
    <name evidence="8" type="ORF">VTJ49DRAFT_6094</name>
</gene>
<dbReference type="PANTHER" id="PTHR33048:SF161">
    <property type="entry name" value="INTEGRAL MEMBRANE PROTEIN"/>
    <property type="match status" value="1"/>
</dbReference>
<dbReference type="InterPro" id="IPR052337">
    <property type="entry name" value="SAT4-like"/>
</dbReference>
<evidence type="ECO:0000256" key="4">
    <source>
        <dbReference type="ARBA" id="ARBA00023136"/>
    </source>
</evidence>
<protein>
    <recommendedName>
        <fullName evidence="7">Rhodopsin domain-containing protein</fullName>
    </recommendedName>
</protein>
<name>A0ABR3V230_HUMIN</name>
<feature type="transmembrane region" description="Helical" evidence="6">
    <location>
        <begin position="17"/>
        <end position="37"/>
    </location>
</feature>
<feature type="transmembrane region" description="Helical" evidence="6">
    <location>
        <begin position="168"/>
        <end position="194"/>
    </location>
</feature>
<keyword evidence="3 6" id="KW-1133">Transmembrane helix</keyword>
<evidence type="ECO:0000256" key="6">
    <source>
        <dbReference type="SAM" id="Phobius"/>
    </source>
</evidence>
<dbReference type="InterPro" id="IPR049326">
    <property type="entry name" value="Rhodopsin_dom_fungi"/>
</dbReference>
<evidence type="ECO:0000256" key="2">
    <source>
        <dbReference type="ARBA" id="ARBA00022692"/>
    </source>
</evidence>